<name>B1I0A4_LYSSC</name>
<dbReference type="AlphaFoldDB" id="B1I0A4"/>
<dbReference type="Proteomes" id="UP000002164">
    <property type="component" value="Plasmid pBsph"/>
</dbReference>
<reference evidence="1 2" key="1">
    <citation type="journal article" date="2008" name="J. Bacteriol.">
        <title>Complete genome sequence of the mosquitocidal bacterium Bacillus sphaericus C3-41 and comparison with those of closely related Bacillus species.</title>
        <authorList>
            <person name="Hu X."/>
            <person name="Fan W."/>
            <person name="Han B."/>
            <person name="Liu H."/>
            <person name="Zheng D."/>
            <person name="Li Q."/>
            <person name="Dong W."/>
            <person name="Yan J."/>
            <person name="Gao M."/>
            <person name="Berry C."/>
            <person name="Yuan Z."/>
        </authorList>
    </citation>
    <scope>NUCLEOTIDE SEQUENCE [LARGE SCALE GENOMIC DNA]</scope>
    <source>
        <strain evidence="1 2">C3-41</strain>
        <plasmid evidence="1">pBsph</plasmid>
    </source>
</reference>
<organism evidence="1 2">
    <name type="scientific">Lysinibacillus sphaericus (strain C3-41)</name>
    <dbReference type="NCBI Taxonomy" id="444177"/>
    <lineage>
        <taxon>Bacteria</taxon>
        <taxon>Bacillati</taxon>
        <taxon>Bacillota</taxon>
        <taxon>Bacilli</taxon>
        <taxon>Bacillales</taxon>
        <taxon>Bacillaceae</taxon>
        <taxon>Lysinibacillus</taxon>
    </lineage>
</organism>
<sequence>MAFKSILEKDTTINANNTRMELLSQSNKDISQLDPFLLEDFSLAIEQKYHLDIMSNHDGKNDRYRLIDALIDIDALVNNMVLPLKLEVEMDGNTKILDFNISQIEYSKSAGMENPKYYIYCDNSDNIGFRFWFIQKKS</sequence>
<dbReference type="HOGENOM" id="CLU_1852753_0_0_9"/>
<keyword evidence="1" id="KW-0614">Plasmid</keyword>
<geneLocation type="plasmid" evidence="1 2">
    <name>pBsph</name>
</geneLocation>
<dbReference type="EMBL" id="CP000818">
    <property type="protein sequence ID" value="ACA42263.1"/>
    <property type="molecule type" value="Genomic_DNA"/>
</dbReference>
<protein>
    <submittedName>
        <fullName evidence="1">Uncharacterized protein</fullName>
    </submittedName>
</protein>
<proteinExistence type="predicted"/>
<dbReference type="KEGG" id="lsp:Bsph_p033"/>
<dbReference type="RefSeq" id="WP_012291670.1">
    <property type="nucleotide sequence ID" value="NC_010381.1"/>
</dbReference>
<dbReference type="EnsemblBacteria" id="ACA42263">
    <property type="protein sequence ID" value="ACA42263"/>
    <property type="gene ID" value="Bsph_p033"/>
</dbReference>
<evidence type="ECO:0000313" key="2">
    <source>
        <dbReference type="Proteomes" id="UP000002164"/>
    </source>
</evidence>
<evidence type="ECO:0000313" key="1">
    <source>
        <dbReference type="EMBL" id="ACA42263.1"/>
    </source>
</evidence>
<gene>
    <name evidence="1" type="ordered locus">Bsph_p033</name>
</gene>
<accession>B1I0A4</accession>